<comment type="caution">
    <text evidence="1">The sequence shown here is derived from an EMBL/GenBank/DDBJ whole genome shotgun (WGS) entry which is preliminary data.</text>
</comment>
<evidence type="ECO:0000313" key="1">
    <source>
        <dbReference type="EMBL" id="OFA33639.1"/>
    </source>
</evidence>
<proteinExistence type="predicted"/>
<name>A0A1E7XXV4_BIFAD</name>
<dbReference type="AlphaFoldDB" id="A0A1E7XXV4"/>
<gene>
    <name evidence="1" type="ORF">BBK15_09845</name>
</gene>
<organism evidence="1 2">
    <name type="scientific">Bifidobacterium adolescentis</name>
    <dbReference type="NCBI Taxonomy" id="1680"/>
    <lineage>
        <taxon>Bacteria</taxon>
        <taxon>Bacillati</taxon>
        <taxon>Actinomycetota</taxon>
        <taxon>Actinomycetes</taxon>
        <taxon>Bifidobacteriales</taxon>
        <taxon>Bifidobacteriaceae</taxon>
        <taxon>Bifidobacterium</taxon>
    </lineage>
</organism>
<dbReference type="EMBL" id="MAXD01000015">
    <property type="protein sequence ID" value="OFA33639.1"/>
    <property type="molecule type" value="Genomic_DNA"/>
</dbReference>
<sequence length="248" mass="26485">MSMTITHGAVTLAPTSLARDGMEPSGPLETCLAALLMSSVADSVLMNAVDLSTYTWEPPYRFINADVSLPDPDPEDWTRPMPQGLDARGADSTPALARILAADMDADHACAEAMAFSRAMRVANADPHVWALALAQTADGPVEGLSPDPLHGWCSTLARNGRRSGPAACAIAEAIRDGHWGARSVSNVRGGTLEIPPRVWLGLEAERGRMESPFDEVPDDEPDDGLFPAYRDGHADIQMQLSGDRQNA</sequence>
<reference evidence="1 2" key="1">
    <citation type="submission" date="2016-07" db="EMBL/GenBank/DDBJ databases">
        <title>Draft Genome Sequence of Bifidobacterium adolescentis strain Km 4.</title>
        <authorList>
            <person name="Danilenko V.N."/>
        </authorList>
    </citation>
    <scope>NUCLEOTIDE SEQUENCE [LARGE SCALE GENOMIC DNA]</scope>
    <source>
        <strain evidence="1 2">Km 4</strain>
    </source>
</reference>
<dbReference type="RefSeq" id="WP_070123052.1">
    <property type="nucleotide sequence ID" value="NZ_MAXD01000015.1"/>
</dbReference>
<protein>
    <submittedName>
        <fullName evidence="1">Uncharacterized protein</fullName>
    </submittedName>
</protein>
<accession>A0A1E7XXV4</accession>
<dbReference type="Proteomes" id="UP000175684">
    <property type="component" value="Unassembled WGS sequence"/>
</dbReference>
<evidence type="ECO:0000313" key="2">
    <source>
        <dbReference type="Proteomes" id="UP000175684"/>
    </source>
</evidence>